<dbReference type="EMBL" id="JAUKUD010000001">
    <property type="protein sequence ID" value="KAK0754228.1"/>
    <property type="molecule type" value="Genomic_DNA"/>
</dbReference>
<evidence type="ECO:0000313" key="3">
    <source>
        <dbReference type="Proteomes" id="UP001172155"/>
    </source>
</evidence>
<proteinExistence type="predicted"/>
<feature type="compositionally biased region" description="Low complexity" evidence="1">
    <location>
        <begin position="156"/>
        <end position="170"/>
    </location>
</feature>
<name>A0AA40KCJ7_9PEZI</name>
<sequence>MTPSPDRESELARTRKEKKSKKPSYVARKRAASPAAASSATMATGSIAGPSTGASSTGPSGCVVGSLSAAGPPSAGPSASGLSLAGLSLADSSSSAGPSSSSAGLSKTRFLAPFSAHPSLVGSSSAGPSAAGPSAPMASSFSGLSATAPSFPGPPLAGSSAGPSSSAGEEASLDSARLVQAKRTVAIIRAHDEGRLKLWGTGISHDVVVECRGHAWKCHYEILTRECKWFSENDAWYDDREGRVITLGMDNHDPVRLGYCLRFMYEKAYDFGTFQPDDPLSVNNIRTNVFMYNCGSSINYQNLMDYTVRNLYQYGRDLKPFLDTLPPAANHLPAGFVAELRITLSETVGHNENAMIFFSLRTAVASIMESILPWLCQHPSFCAATKDSVVWIRLLAQVETDIKQMNELGHVYGDGPLSTYVFAPPPES</sequence>
<evidence type="ECO:0008006" key="4">
    <source>
        <dbReference type="Google" id="ProtNLM"/>
    </source>
</evidence>
<gene>
    <name evidence="2" type="ORF">B0T18DRAFT_386133</name>
</gene>
<feature type="compositionally biased region" description="Basic residues" evidence="1">
    <location>
        <begin position="15"/>
        <end position="31"/>
    </location>
</feature>
<comment type="caution">
    <text evidence="2">The sequence shown here is derived from an EMBL/GenBank/DDBJ whole genome shotgun (WGS) entry which is preliminary data.</text>
</comment>
<evidence type="ECO:0000313" key="2">
    <source>
        <dbReference type="EMBL" id="KAK0754228.1"/>
    </source>
</evidence>
<feature type="compositionally biased region" description="Low complexity" evidence="1">
    <location>
        <begin position="32"/>
        <end position="102"/>
    </location>
</feature>
<reference evidence="2" key="1">
    <citation type="submission" date="2023-06" db="EMBL/GenBank/DDBJ databases">
        <title>Genome-scale phylogeny and comparative genomics of the fungal order Sordariales.</title>
        <authorList>
            <consortium name="Lawrence Berkeley National Laboratory"/>
            <person name="Hensen N."/>
            <person name="Bonometti L."/>
            <person name="Westerberg I."/>
            <person name="Brannstrom I.O."/>
            <person name="Guillou S."/>
            <person name="Cros-Aarteil S."/>
            <person name="Calhoun S."/>
            <person name="Haridas S."/>
            <person name="Kuo A."/>
            <person name="Mondo S."/>
            <person name="Pangilinan J."/>
            <person name="Riley R."/>
            <person name="LaButti K."/>
            <person name="Andreopoulos B."/>
            <person name="Lipzen A."/>
            <person name="Chen C."/>
            <person name="Yanf M."/>
            <person name="Daum C."/>
            <person name="Ng V."/>
            <person name="Clum A."/>
            <person name="Steindorff A."/>
            <person name="Ohm R."/>
            <person name="Martin F."/>
            <person name="Silar P."/>
            <person name="Natvig D."/>
            <person name="Lalanne C."/>
            <person name="Gautier V."/>
            <person name="Ament-velasquez S.L."/>
            <person name="Kruys A."/>
            <person name="Hutchinson M.I."/>
            <person name="Powell A.J."/>
            <person name="Barry K."/>
            <person name="Miller A.N."/>
            <person name="Grigoriev I.V."/>
            <person name="Debuchy R."/>
            <person name="Gladieux P."/>
            <person name="Thoren M.H."/>
            <person name="Johannesson H."/>
        </authorList>
    </citation>
    <scope>NUCLEOTIDE SEQUENCE</scope>
    <source>
        <strain evidence="2">SMH3187-1</strain>
    </source>
</reference>
<dbReference type="AlphaFoldDB" id="A0AA40KCJ7"/>
<keyword evidence="3" id="KW-1185">Reference proteome</keyword>
<protein>
    <recommendedName>
        <fullName evidence="4">BTB domain-containing protein</fullName>
    </recommendedName>
</protein>
<evidence type="ECO:0000256" key="1">
    <source>
        <dbReference type="SAM" id="MobiDB-lite"/>
    </source>
</evidence>
<dbReference type="Proteomes" id="UP001172155">
    <property type="component" value="Unassembled WGS sequence"/>
</dbReference>
<feature type="region of interest" description="Disordered" evidence="1">
    <location>
        <begin position="1"/>
        <end position="102"/>
    </location>
</feature>
<feature type="compositionally biased region" description="Basic and acidic residues" evidence="1">
    <location>
        <begin position="1"/>
        <end position="14"/>
    </location>
</feature>
<organism evidence="2 3">
    <name type="scientific">Schizothecium vesticola</name>
    <dbReference type="NCBI Taxonomy" id="314040"/>
    <lineage>
        <taxon>Eukaryota</taxon>
        <taxon>Fungi</taxon>
        <taxon>Dikarya</taxon>
        <taxon>Ascomycota</taxon>
        <taxon>Pezizomycotina</taxon>
        <taxon>Sordariomycetes</taxon>
        <taxon>Sordariomycetidae</taxon>
        <taxon>Sordariales</taxon>
        <taxon>Schizotheciaceae</taxon>
        <taxon>Schizothecium</taxon>
    </lineage>
</organism>
<accession>A0AA40KCJ7</accession>
<feature type="region of interest" description="Disordered" evidence="1">
    <location>
        <begin position="152"/>
        <end position="173"/>
    </location>
</feature>